<dbReference type="NCBIfam" id="TIGR01662">
    <property type="entry name" value="HAD-SF-IIIA"/>
    <property type="match status" value="1"/>
</dbReference>
<keyword evidence="2" id="KW-1185">Reference proteome</keyword>
<dbReference type="GO" id="GO:0008962">
    <property type="term" value="F:phosphatidylglycerophosphatase activity"/>
    <property type="evidence" value="ECO:0007669"/>
    <property type="project" value="InterPro"/>
</dbReference>
<dbReference type="InterPro" id="IPR027706">
    <property type="entry name" value="PGP_Pase"/>
</dbReference>
<dbReference type="Pfam" id="PF09419">
    <property type="entry name" value="PGP_phosphatase"/>
    <property type="match status" value="1"/>
</dbReference>
<sequence length="184" mass="21203">MNLSGTLNVFKLFYNPSLCKPNLIIPTFNQLPVPINSKIKAVVLDKDNCFAYPKDDKVWHEYKDKWESLKKAYPGRALLIVSNSAGSNEDTDHKEAKHIEDTTGVHVLRHSTKKPGCRQEIIQYFSEHSVTMDPQEIAVVGDRLFTDIMMANLMKSYGIWVKYGVRESNNILVRTEKWIYNKIK</sequence>
<dbReference type="Gene3D" id="3.40.50.1000">
    <property type="entry name" value="HAD superfamily/HAD-like"/>
    <property type="match status" value="1"/>
</dbReference>
<protein>
    <submittedName>
        <fullName evidence="1">Phosphatidylglycerophosphatase gep4 mitochondrial</fullName>
    </submittedName>
</protein>
<reference evidence="1 2" key="1">
    <citation type="submission" date="2020-11" db="EMBL/GenBank/DDBJ databases">
        <title>Kefir isolates.</title>
        <authorList>
            <person name="Marcisauskas S."/>
            <person name="Kim Y."/>
            <person name="Blasche S."/>
        </authorList>
    </citation>
    <scope>NUCLEOTIDE SEQUENCE [LARGE SCALE GENOMIC DNA]</scope>
    <source>
        <strain evidence="1 2">OG2</strain>
    </source>
</reference>
<name>A0A9P7B5R3_MAUEX</name>
<organism evidence="1 2">
    <name type="scientific">Maudiozyma exigua</name>
    <name type="common">Yeast</name>
    <name type="synonym">Kazachstania exigua</name>
    <dbReference type="NCBI Taxonomy" id="34358"/>
    <lineage>
        <taxon>Eukaryota</taxon>
        <taxon>Fungi</taxon>
        <taxon>Dikarya</taxon>
        <taxon>Ascomycota</taxon>
        <taxon>Saccharomycotina</taxon>
        <taxon>Saccharomycetes</taxon>
        <taxon>Saccharomycetales</taxon>
        <taxon>Saccharomycetaceae</taxon>
        <taxon>Maudiozyma</taxon>
    </lineage>
</organism>
<evidence type="ECO:0000313" key="2">
    <source>
        <dbReference type="Proteomes" id="UP000750334"/>
    </source>
</evidence>
<dbReference type="NCBIfam" id="TIGR01668">
    <property type="entry name" value="YqeG_hyp_ppase"/>
    <property type="match status" value="1"/>
</dbReference>
<accession>A0A9P7B5R3</accession>
<dbReference type="FunFam" id="3.40.50.1000:FF:000165">
    <property type="entry name" value="HAD superfamily phosphatase"/>
    <property type="match status" value="1"/>
</dbReference>
<comment type="caution">
    <text evidence="1">The sequence shown here is derived from an EMBL/GenBank/DDBJ whole genome shotgun (WGS) entry which is preliminary data.</text>
</comment>
<proteinExistence type="predicted"/>
<dbReference type="Proteomes" id="UP000750334">
    <property type="component" value="Unassembled WGS sequence"/>
</dbReference>
<dbReference type="AlphaFoldDB" id="A0A9P7B5R3"/>
<dbReference type="InterPro" id="IPR023214">
    <property type="entry name" value="HAD_sf"/>
</dbReference>
<dbReference type="InterPro" id="IPR006549">
    <property type="entry name" value="HAD-SF_hydro_IIIA"/>
</dbReference>
<dbReference type="OrthoDB" id="198652at2759"/>
<gene>
    <name evidence="1" type="primary">GEP4</name>
    <name evidence="1" type="ORF">C6P45_001392</name>
</gene>
<evidence type="ECO:0000313" key="1">
    <source>
        <dbReference type="EMBL" id="KAG0661378.1"/>
    </source>
</evidence>
<dbReference type="SUPFAM" id="SSF56784">
    <property type="entry name" value="HAD-like"/>
    <property type="match status" value="1"/>
</dbReference>
<dbReference type="InterPro" id="IPR036412">
    <property type="entry name" value="HAD-like_sf"/>
</dbReference>
<dbReference type="InterPro" id="IPR010021">
    <property type="entry name" value="PGPP1/Gep4"/>
</dbReference>
<dbReference type="EMBL" id="PUHR01000161">
    <property type="protein sequence ID" value="KAG0661378.1"/>
    <property type="molecule type" value="Genomic_DNA"/>
</dbReference>